<protein>
    <submittedName>
        <fullName evidence="2">Uncharacterized protein</fullName>
    </submittedName>
</protein>
<evidence type="ECO:0000256" key="1">
    <source>
        <dbReference type="SAM" id="MobiDB-lite"/>
    </source>
</evidence>
<name>A0AAD6FDE1_9TELE</name>
<feature type="region of interest" description="Disordered" evidence="1">
    <location>
        <begin position="68"/>
        <end position="90"/>
    </location>
</feature>
<proteinExistence type="predicted"/>
<gene>
    <name evidence="2" type="ORF">JOQ06_018705</name>
</gene>
<dbReference type="EMBL" id="JAPTMU010000016">
    <property type="protein sequence ID" value="KAJ4929683.1"/>
    <property type="molecule type" value="Genomic_DNA"/>
</dbReference>
<dbReference type="Proteomes" id="UP001219934">
    <property type="component" value="Unassembled WGS sequence"/>
</dbReference>
<reference evidence="2" key="1">
    <citation type="submission" date="2022-11" db="EMBL/GenBank/DDBJ databases">
        <title>Chromosome-level genome of Pogonophryne albipinna.</title>
        <authorList>
            <person name="Jo E."/>
        </authorList>
    </citation>
    <scope>NUCLEOTIDE SEQUENCE</scope>
    <source>
        <strain evidence="2">SGF0006</strain>
        <tissue evidence="2">Muscle</tissue>
    </source>
</reference>
<evidence type="ECO:0000313" key="2">
    <source>
        <dbReference type="EMBL" id="KAJ4929683.1"/>
    </source>
</evidence>
<dbReference type="AlphaFoldDB" id="A0AAD6FDE1"/>
<organism evidence="2 3">
    <name type="scientific">Pogonophryne albipinna</name>
    <dbReference type="NCBI Taxonomy" id="1090488"/>
    <lineage>
        <taxon>Eukaryota</taxon>
        <taxon>Metazoa</taxon>
        <taxon>Chordata</taxon>
        <taxon>Craniata</taxon>
        <taxon>Vertebrata</taxon>
        <taxon>Euteleostomi</taxon>
        <taxon>Actinopterygii</taxon>
        <taxon>Neopterygii</taxon>
        <taxon>Teleostei</taxon>
        <taxon>Neoteleostei</taxon>
        <taxon>Acanthomorphata</taxon>
        <taxon>Eupercaria</taxon>
        <taxon>Perciformes</taxon>
        <taxon>Notothenioidei</taxon>
        <taxon>Pogonophryne</taxon>
    </lineage>
</organism>
<feature type="non-terminal residue" evidence="2">
    <location>
        <position position="117"/>
    </location>
</feature>
<evidence type="ECO:0000313" key="3">
    <source>
        <dbReference type="Proteomes" id="UP001219934"/>
    </source>
</evidence>
<accession>A0AAD6FDE1</accession>
<sequence length="117" mass="13083">MYAFKMECIQSRMQRRSADIKVDGMHSCEAFVTTSGSPQQGAAVICREQEEANFSRYNILQAKPPAGWRGNNREAVTGSDRDGNGKYNETSGADQWLLWEKRTELTVADCKLTADVT</sequence>
<comment type="caution">
    <text evidence="2">The sequence shown here is derived from an EMBL/GenBank/DDBJ whole genome shotgun (WGS) entry which is preliminary data.</text>
</comment>
<keyword evidence="3" id="KW-1185">Reference proteome</keyword>